<keyword evidence="2" id="KW-0406">Ion transport</keyword>
<dbReference type="Proteomes" id="UP000070250">
    <property type="component" value="Chromosome"/>
</dbReference>
<dbReference type="STRING" id="465721.ACG33_02465"/>
<keyword evidence="6" id="KW-1185">Reference proteome</keyword>
<evidence type="ECO:0000313" key="5">
    <source>
        <dbReference type="EMBL" id="AMN45992.1"/>
    </source>
</evidence>
<evidence type="ECO:0000256" key="2">
    <source>
        <dbReference type="ARBA" id="ARBA00023114"/>
    </source>
</evidence>
<dbReference type="GO" id="GO:0046930">
    <property type="term" value="C:pore complex"/>
    <property type="evidence" value="ECO:0007669"/>
    <property type="project" value="UniProtKB-KW"/>
</dbReference>
<feature type="signal peptide" evidence="3">
    <location>
        <begin position="1"/>
        <end position="30"/>
    </location>
</feature>
<feature type="chain" id="PRO_5007448225" description="Outer membrane protein OmpA-like transmembrane domain-containing protein" evidence="3">
    <location>
        <begin position="31"/>
        <end position="221"/>
    </location>
</feature>
<dbReference type="KEGG" id="sdf:ACG33_02465"/>
<dbReference type="OrthoDB" id="7620169at2"/>
<dbReference type="AlphaFoldDB" id="A0A127F6A5"/>
<keyword evidence="3" id="KW-0732">Signal</keyword>
<dbReference type="InterPro" id="IPR000498">
    <property type="entry name" value="OmpA-like_TM_dom"/>
</dbReference>
<dbReference type="SUPFAM" id="SSF56925">
    <property type="entry name" value="OMPA-like"/>
    <property type="match status" value="1"/>
</dbReference>
<accession>A0A127F6A5</accession>
<dbReference type="Pfam" id="PF01389">
    <property type="entry name" value="OmpA_membrane"/>
    <property type="match status" value="1"/>
</dbReference>
<name>A0A127F6A5_STEDE</name>
<keyword evidence="2" id="KW-0812">Transmembrane</keyword>
<comment type="similarity">
    <text evidence="1">Belongs to the outer membrane OOP (TC 1.B.6) superfamily. OmpA family.</text>
</comment>
<reference evidence="5 6" key="1">
    <citation type="submission" date="2015-06" db="EMBL/GenBank/DDBJ databases">
        <title>A Comprehensive Approach to Explore the Metabolic and Phylogenetic Diversity of Bacterial Steroid Degradation in the Environment: Testosterone as an Example.</title>
        <authorList>
            <person name="Yang F.-C."/>
            <person name="Chen Y.-L."/>
            <person name="Yu C.-P."/>
            <person name="Tang S.-L."/>
            <person name="Wang P.-H."/>
            <person name="Ismail W."/>
            <person name="Wang C.-H."/>
            <person name="Yang C.-Y."/>
            <person name="Chiang Y.-R."/>
        </authorList>
    </citation>
    <scope>NUCLEOTIDE SEQUENCE [LARGE SCALE GENOMIC DNA]</scope>
    <source>
        <strain evidence="5 6">DSM 18526</strain>
    </source>
</reference>
<dbReference type="RefSeq" id="WP_066918416.1">
    <property type="nucleotide sequence ID" value="NZ_CP011971.1"/>
</dbReference>
<evidence type="ECO:0000256" key="3">
    <source>
        <dbReference type="SAM" id="SignalP"/>
    </source>
</evidence>
<protein>
    <recommendedName>
        <fullName evidence="4">Outer membrane protein OmpA-like transmembrane domain-containing protein</fullName>
    </recommendedName>
</protein>
<proteinExistence type="inferred from homology"/>
<sequence length="221" mass="24161">MMNQKKTCWMSKIAAQALVLGCVPATAALAADPGFYFGISGGLATFDLPSRGSLDAELEEEGFLLESSSLDDDDKAWGLQVGYRWNSYVAAEVGYANFGTAEYRATDGIDGNLSLRVRSSGPTLSVLGMLPVAERFDLHARAGVYFADTRVRYREAGFDIGEDYSEGSKSSSENPFLGIGAAWNINDSYALRVEYQRFFDVGKDDIGKFDIDLLSFSVLFR</sequence>
<organism evidence="5 6">
    <name type="scientific">Steroidobacter denitrificans</name>
    <dbReference type="NCBI Taxonomy" id="465721"/>
    <lineage>
        <taxon>Bacteria</taxon>
        <taxon>Pseudomonadati</taxon>
        <taxon>Pseudomonadota</taxon>
        <taxon>Gammaproteobacteria</taxon>
        <taxon>Steroidobacterales</taxon>
        <taxon>Steroidobacteraceae</taxon>
        <taxon>Steroidobacter</taxon>
    </lineage>
</organism>
<evidence type="ECO:0000259" key="4">
    <source>
        <dbReference type="Pfam" id="PF01389"/>
    </source>
</evidence>
<gene>
    <name evidence="5" type="ORF">ACG33_02465</name>
</gene>
<dbReference type="GO" id="GO:0009279">
    <property type="term" value="C:cell outer membrane"/>
    <property type="evidence" value="ECO:0007669"/>
    <property type="project" value="InterPro"/>
</dbReference>
<evidence type="ECO:0000313" key="6">
    <source>
        <dbReference type="Proteomes" id="UP000070250"/>
    </source>
</evidence>
<evidence type="ECO:0000256" key="1">
    <source>
        <dbReference type="ARBA" id="ARBA00005710"/>
    </source>
</evidence>
<keyword evidence="2" id="KW-0626">Porin</keyword>
<dbReference type="GO" id="GO:0015288">
    <property type="term" value="F:porin activity"/>
    <property type="evidence" value="ECO:0007669"/>
    <property type="project" value="UniProtKB-KW"/>
</dbReference>
<keyword evidence="2" id="KW-0813">Transport</keyword>
<dbReference type="InterPro" id="IPR011250">
    <property type="entry name" value="OMP/PagP_B-barrel"/>
</dbReference>
<dbReference type="Gene3D" id="2.40.160.20">
    <property type="match status" value="1"/>
</dbReference>
<dbReference type="EMBL" id="CP011971">
    <property type="protein sequence ID" value="AMN45992.1"/>
    <property type="molecule type" value="Genomic_DNA"/>
</dbReference>
<feature type="domain" description="Outer membrane protein OmpA-like transmembrane" evidence="4">
    <location>
        <begin position="33"/>
        <end position="207"/>
    </location>
</feature>